<comment type="caution">
    <text evidence="4">The sequence shown here is derived from an EMBL/GenBank/DDBJ whole genome shotgun (WGS) entry which is preliminary data.</text>
</comment>
<reference evidence="5" key="1">
    <citation type="journal article" date="2019" name="Int. J. Syst. Evol. Microbiol.">
        <title>The Global Catalogue of Microorganisms (GCM) 10K type strain sequencing project: providing services to taxonomists for standard genome sequencing and annotation.</title>
        <authorList>
            <consortium name="The Broad Institute Genomics Platform"/>
            <consortium name="The Broad Institute Genome Sequencing Center for Infectious Disease"/>
            <person name="Wu L."/>
            <person name="Ma J."/>
        </authorList>
    </citation>
    <scope>NUCLEOTIDE SEQUENCE [LARGE SCALE GENOMIC DNA]</scope>
    <source>
        <strain evidence="5">JCM 10696</strain>
    </source>
</reference>
<dbReference type="PROSITE" id="PS51462">
    <property type="entry name" value="NUDIX"/>
    <property type="match status" value="1"/>
</dbReference>
<evidence type="ECO:0000259" key="3">
    <source>
        <dbReference type="PROSITE" id="PS51462"/>
    </source>
</evidence>
<feature type="region of interest" description="Disordered" evidence="2">
    <location>
        <begin position="1"/>
        <end position="25"/>
    </location>
</feature>
<dbReference type="SUPFAM" id="SSF55811">
    <property type="entry name" value="Nudix"/>
    <property type="match status" value="1"/>
</dbReference>
<dbReference type="CDD" id="cd24158">
    <property type="entry name" value="NUDIX_ADPRase_Rv1700"/>
    <property type="match status" value="1"/>
</dbReference>
<feature type="domain" description="Nudix hydrolase" evidence="3">
    <location>
        <begin position="63"/>
        <end position="198"/>
    </location>
</feature>
<dbReference type="InterPro" id="IPR000086">
    <property type="entry name" value="NUDIX_hydrolase_dom"/>
</dbReference>
<dbReference type="InterPro" id="IPR015797">
    <property type="entry name" value="NUDIX_hydrolase-like_dom_sf"/>
</dbReference>
<dbReference type="EMBL" id="BAAAHH010000046">
    <property type="protein sequence ID" value="GAA0966782.1"/>
    <property type="molecule type" value="Genomic_DNA"/>
</dbReference>
<dbReference type="GO" id="GO:0016787">
    <property type="term" value="F:hydrolase activity"/>
    <property type="evidence" value="ECO:0007669"/>
    <property type="project" value="UniProtKB-KW"/>
</dbReference>
<gene>
    <name evidence="4" type="ORF">GCM10009550_69850</name>
</gene>
<evidence type="ECO:0000313" key="4">
    <source>
        <dbReference type="EMBL" id="GAA0966782.1"/>
    </source>
</evidence>
<dbReference type="Gene3D" id="3.90.79.10">
    <property type="entry name" value="Nucleoside Triphosphate Pyrophosphohydrolase"/>
    <property type="match status" value="1"/>
</dbReference>
<dbReference type="RefSeq" id="WP_344246297.1">
    <property type="nucleotide sequence ID" value="NZ_BAAAHH010000046.1"/>
</dbReference>
<evidence type="ECO:0000313" key="5">
    <source>
        <dbReference type="Proteomes" id="UP001500665"/>
    </source>
</evidence>
<evidence type="ECO:0000256" key="2">
    <source>
        <dbReference type="SAM" id="MobiDB-lite"/>
    </source>
</evidence>
<accession>A0ABP4CDH5</accession>
<name>A0ABP4CDH5_9ACTN</name>
<sequence length="221" mass="24389">MTGAPGGSPEAEGSPEVRDVAQRWPATGSAERFRGRIINVREDEVLMPDGGGGKEAVRREYVEHLGSVGTIALDDRGRVLLLRQYRHPVGHLLWEVPAGLRDVAGEPLWRTAERELLEEAGYRAATWHTLLDTFQTPGMSDERVRVFLARDVEPVPDEEIDFVRVHEEADMPVVWVPLEEAVAAALGGRIHNALAVSAILALHAARSRGWEDLRDKEAAEA</sequence>
<keyword evidence="5" id="KW-1185">Reference proteome</keyword>
<proteinExistence type="predicted"/>
<dbReference type="PANTHER" id="PTHR11839">
    <property type="entry name" value="UDP/ADP-SUGAR PYROPHOSPHATASE"/>
    <property type="match status" value="1"/>
</dbReference>
<organism evidence="4 5">
    <name type="scientific">Actinocorallia libanotica</name>
    <dbReference type="NCBI Taxonomy" id="46162"/>
    <lineage>
        <taxon>Bacteria</taxon>
        <taxon>Bacillati</taxon>
        <taxon>Actinomycetota</taxon>
        <taxon>Actinomycetes</taxon>
        <taxon>Streptosporangiales</taxon>
        <taxon>Thermomonosporaceae</taxon>
        <taxon>Actinocorallia</taxon>
    </lineage>
</organism>
<dbReference type="Proteomes" id="UP001500665">
    <property type="component" value="Unassembled WGS sequence"/>
</dbReference>
<keyword evidence="1 4" id="KW-0378">Hydrolase</keyword>
<protein>
    <submittedName>
        <fullName evidence="4">NUDIX hydrolase</fullName>
    </submittedName>
</protein>
<dbReference type="PANTHER" id="PTHR11839:SF31">
    <property type="entry name" value="ADP-RIBOSE PYROPHOSPHATASE"/>
    <property type="match status" value="1"/>
</dbReference>
<evidence type="ECO:0000256" key="1">
    <source>
        <dbReference type="ARBA" id="ARBA00022801"/>
    </source>
</evidence>
<dbReference type="Pfam" id="PF00293">
    <property type="entry name" value="NUDIX"/>
    <property type="match status" value="1"/>
</dbReference>